<dbReference type="SUPFAM" id="SSF54001">
    <property type="entry name" value="Cysteine proteinases"/>
    <property type="match status" value="1"/>
</dbReference>
<evidence type="ECO:0000313" key="4">
    <source>
        <dbReference type="Proteomes" id="UP000008810"/>
    </source>
</evidence>
<dbReference type="EMBL" id="CM000881">
    <property type="protein sequence ID" value="PNT71333.1"/>
    <property type="molecule type" value="Genomic_DNA"/>
</dbReference>
<keyword evidence="1" id="KW-1133">Transmembrane helix</keyword>
<dbReference type="STRING" id="15368.A0A2K2DAN0"/>
<evidence type="ECO:0000313" key="3">
    <source>
        <dbReference type="EnsemblPlants" id="PNT71333"/>
    </source>
</evidence>
<keyword evidence="1" id="KW-0472">Membrane</keyword>
<evidence type="ECO:0000256" key="1">
    <source>
        <dbReference type="SAM" id="Phobius"/>
    </source>
</evidence>
<feature type="non-terminal residue" evidence="2">
    <location>
        <position position="146"/>
    </location>
</feature>
<evidence type="ECO:0000313" key="2">
    <source>
        <dbReference type="EMBL" id="PNT71333.1"/>
    </source>
</evidence>
<gene>
    <name evidence="2" type="ORF">BRADI_2g26315v3</name>
</gene>
<name>A0A2K2DAN0_BRADI</name>
<sequence>MTGYRLGGIDMILLPLSTYGFWYLMVANFRKKVFEILHPNNKIDLICDEANTVVRNFKNAFSIANPRAQVNVFDMDTKFRSVSYSIKEADSGIFVLKLIQSHDGDTILCFEPEKAKALREMRTYYLIVHPCNECLMPETKEILSKH</sequence>
<dbReference type="OrthoDB" id="677376at2759"/>
<dbReference type="InParanoid" id="A0A2K2DAN0"/>
<dbReference type="EnsemblPlants" id="PNT71333">
    <property type="protein sequence ID" value="PNT71333"/>
    <property type="gene ID" value="BRADI_2g26315v3"/>
</dbReference>
<organism evidence="2">
    <name type="scientific">Brachypodium distachyon</name>
    <name type="common">Purple false brome</name>
    <name type="synonym">Trachynia distachya</name>
    <dbReference type="NCBI Taxonomy" id="15368"/>
    <lineage>
        <taxon>Eukaryota</taxon>
        <taxon>Viridiplantae</taxon>
        <taxon>Streptophyta</taxon>
        <taxon>Embryophyta</taxon>
        <taxon>Tracheophyta</taxon>
        <taxon>Spermatophyta</taxon>
        <taxon>Magnoliopsida</taxon>
        <taxon>Liliopsida</taxon>
        <taxon>Poales</taxon>
        <taxon>Poaceae</taxon>
        <taxon>BOP clade</taxon>
        <taxon>Pooideae</taxon>
        <taxon>Stipodae</taxon>
        <taxon>Brachypodieae</taxon>
        <taxon>Brachypodium</taxon>
    </lineage>
</organism>
<dbReference type="Gramene" id="PNT71333">
    <property type="protein sequence ID" value="PNT71333"/>
    <property type="gene ID" value="BRADI_2g26315v3"/>
</dbReference>
<accession>A0A2K2DAN0</accession>
<protein>
    <submittedName>
        <fullName evidence="2 3">Uncharacterized protein</fullName>
    </submittedName>
</protein>
<proteinExistence type="predicted"/>
<dbReference type="InterPro" id="IPR038765">
    <property type="entry name" value="Papain-like_cys_pep_sf"/>
</dbReference>
<keyword evidence="4" id="KW-1185">Reference proteome</keyword>
<reference evidence="2 3" key="1">
    <citation type="journal article" date="2010" name="Nature">
        <title>Genome sequencing and analysis of the model grass Brachypodium distachyon.</title>
        <authorList>
            <consortium name="International Brachypodium Initiative"/>
        </authorList>
    </citation>
    <scope>NUCLEOTIDE SEQUENCE [LARGE SCALE GENOMIC DNA]</scope>
    <source>
        <strain evidence="2 3">Bd21</strain>
    </source>
</reference>
<dbReference type="Proteomes" id="UP000008810">
    <property type="component" value="Chromosome 2"/>
</dbReference>
<dbReference type="Gene3D" id="3.40.395.10">
    <property type="entry name" value="Adenoviral Proteinase, Chain A"/>
    <property type="match status" value="1"/>
</dbReference>
<reference evidence="2" key="2">
    <citation type="submission" date="2017-06" db="EMBL/GenBank/DDBJ databases">
        <title>WGS assembly of Brachypodium distachyon.</title>
        <authorList>
            <consortium name="The International Brachypodium Initiative"/>
            <person name="Lucas S."/>
            <person name="Harmon-Smith M."/>
            <person name="Lail K."/>
            <person name="Tice H."/>
            <person name="Grimwood J."/>
            <person name="Bruce D."/>
            <person name="Barry K."/>
            <person name="Shu S."/>
            <person name="Lindquist E."/>
            <person name="Wang M."/>
            <person name="Pitluck S."/>
            <person name="Vogel J.P."/>
            <person name="Garvin D.F."/>
            <person name="Mockler T.C."/>
            <person name="Schmutz J."/>
            <person name="Rokhsar D."/>
            <person name="Bevan M.W."/>
        </authorList>
    </citation>
    <scope>NUCLEOTIDE SEQUENCE</scope>
    <source>
        <strain evidence="2">Bd21</strain>
    </source>
</reference>
<feature type="transmembrane region" description="Helical" evidence="1">
    <location>
        <begin position="6"/>
        <end position="26"/>
    </location>
</feature>
<reference evidence="3" key="3">
    <citation type="submission" date="2018-08" db="UniProtKB">
        <authorList>
            <consortium name="EnsemblPlants"/>
        </authorList>
    </citation>
    <scope>IDENTIFICATION</scope>
    <source>
        <strain evidence="3">cv. Bd21</strain>
    </source>
</reference>
<keyword evidence="1" id="KW-0812">Transmembrane</keyword>
<dbReference type="AlphaFoldDB" id="A0A2K2DAN0"/>